<dbReference type="SUPFAM" id="SSF46458">
    <property type="entry name" value="Globin-like"/>
    <property type="match status" value="1"/>
</dbReference>
<dbReference type="Pfam" id="PF01152">
    <property type="entry name" value="Bac_globin"/>
    <property type="match status" value="1"/>
</dbReference>
<dbReference type="PANTHER" id="PTHR47366">
    <property type="entry name" value="TWO-ON-TWO HEMOGLOBIN-3"/>
    <property type="match status" value="1"/>
</dbReference>
<evidence type="ECO:0000256" key="4">
    <source>
        <dbReference type="ARBA" id="ARBA00023004"/>
    </source>
</evidence>
<evidence type="ECO:0000256" key="1">
    <source>
        <dbReference type="ARBA" id="ARBA00022448"/>
    </source>
</evidence>
<evidence type="ECO:0000313" key="7">
    <source>
        <dbReference type="Proteomes" id="UP000182466"/>
    </source>
</evidence>
<protein>
    <submittedName>
        <fullName evidence="6">Hemoglobin</fullName>
    </submittedName>
</protein>
<keyword evidence="4" id="KW-0408">Iron</keyword>
<evidence type="ECO:0000256" key="2">
    <source>
        <dbReference type="ARBA" id="ARBA00022617"/>
    </source>
</evidence>
<dbReference type="GO" id="GO:0019825">
    <property type="term" value="F:oxygen binding"/>
    <property type="evidence" value="ECO:0007669"/>
    <property type="project" value="InterPro"/>
</dbReference>
<gene>
    <name evidence="6" type="ORF">SAMN05216236_15810</name>
</gene>
<keyword evidence="2" id="KW-0349">Heme</keyword>
<dbReference type="RefSeq" id="WP_027263901.1">
    <property type="nucleotide sequence ID" value="NZ_FPAW01000058.1"/>
</dbReference>
<keyword evidence="1" id="KW-0813">Transport</keyword>
<dbReference type="EMBL" id="FPAW01000058">
    <property type="protein sequence ID" value="SFU21169.1"/>
    <property type="molecule type" value="Genomic_DNA"/>
</dbReference>
<dbReference type="OrthoDB" id="9790913at2"/>
<dbReference type="InterPro" id="IPR044203">
    <property type="entry name" value="GlbO/GLB3-like"/>
</dbReference>
<sequence>MSERMIDHIGGETGLRALVEDFYDFIETLPEGETLRKLHLRGHGLDHVRVEQFNFMSGFLGGRRYYEEKHGHMNLRLMHAHIPISQQDAEDWLTCMDHALAKNGLGGPEIDKMRAILRRICMMLVNDLAAWGLPADISVHTD</sequence>
<dbReference type="GO" id="GO:0020037">
    <property type="term" value="F:heme binding"/>
    <property type="evidence" value="ECO:0007669"/>
    <property type="project" value="InterPro"/>
</dbReference>
<proteinExistence type="inferred from homology"/>
<dbReference type="CDD" id="cd14773">
    <property type="entry name" value="TrHb2_PhHbO-like_O"/>
    <property type="match status" value="1"/>
</dbReference>
<dbReference type="Proteomes" id="UP000182466">
    <property type="component" value="Unassembled WGS sequence"/>
</dbReference>
<dbReference type="GO" id="GO:0005344">
    <property type="term" value="F:oxygen carrier activity"/>
    <property type="evidence" value="ECO:0007669"/>
    <property type="project" value="InterPro"/>
</dbReference>
<evidence type="ECO:0000256" key="5">
    <source>
        <dbReference type="ARBA" id="ARBA00034496"/>
    </source>
</evidence>
<dbReference type="PANTHER" id="PTHR47366:SF1">
    <property type="entry name" value="TWO-ON-TWO HEMOGLOBIN-3"/>
    <property type="match status" value="1"/>
</dbReference>
<accession>A0A1I7EB77</accession>
<dbReference type="STRING" id="999627.SAMN05216236_15810"/>
<dbReference type="InterPro" id="IPR009050">
    <property type="entry name" value="Globin-like_sf"/>
</dbReference>
<keyword evidence="7" id="KW-1185">Reference proteome</keyword>
<dbReference type="AlphaFoldDB" id="A0A1I7EB77"/>
<dbReference type="eggNOG" id="COG2346">
    <property type="taxonomic scope" value="Bacteria"/>
</dbReference>
<evidence type="ECO:0000256" key="3">
    <source>
        <dbReference type="ARBA" id="ARBA00022723"/>
    </source>
</evidence>
<organism evidence="6 7">
    <name type="scientific">Sedimentitalea nanhaiensis</name>
    <dbReference type="NCBI Taxonomy" id="999627"/>
    <lineage>
        <taxon>Bacteria</taxon>
        <taxon>Pseudomonadati</taxon>
        <taxon>Pseudomonadota</taxon>
        <taxon>Alphaproteobacteria</taxon>
        <taxon>Rhodobacterales</taxon>
        <taxon>Paracoccaceae</taxon>
        <taxon>Sedimentitalea</taxon>
    </lineage>
</organism>
<name>A0A1I7EB77_9RHOB</name>
<dbReference type="InterPro" id="IPR012292">
    <property type="entry name" value="Globin/Proto"/>
</dbReference>
<keyword evidence="3" id="KW-0479">Metal-binding</keyword>
<reference evidence="6 7" key="1">
    <citation type="submission" date="2016-10" db="EMBL/GenBank/DDBJ databases">
        <authorList>
            <person name="de Groot N.N."/>
        </authorList>
    </citation>
    <scope>NUCLEOTIDE SEQUENCE [LARGE SCALE GENOMIC DNA]</scope>
    <source>
        <strain evidence="6 7">CGMCC 1.10959</strain>
    </source>
</reference>
<dbReference type="GO" id="GO:0046872">
    <property type="term" value="F:metal ion binding"/>
    <property type="evidence" value="ECO:0007669"/>
    <property type="project" value="UniProtKB-KW"/>
</dbReference>
<dbReference type="Gene3D" id="1.10.490.10">
    <property type="entry name" value="Globins"/>
    <property type="match status" value="1"/>
</dbReference>
<dbReference type="InterPro" id="IPR001486">
    <property type="entry name" value="Hemoglobin_trunc"/>
</dbReference>
<comment type="similarity">
    <text evidence="5">Belongs to the truncated hemoglobin family. Group II subfamily.</text>
</comment>
<evidence type="ECO:0000313" key="6">
    <source>
        <dbReference type="EMBL" id="SFU21169.1"/>
    </source>
</evidence>